<protein>
    <recommendedName>
        <fullName evidence="3">DUF3127 domain-containing protein</fullName>
    </recommendedName>
</protein>
<dbReference type="InterPro" id="IPR021474">
    <property type="entry name" value="DUF3127"/>
</dbReference>
<dbReference type="KEGG" id="sms:SMDSEM_197"/>
<dbReference type="STRING" id="595499.SMDSEM_197"/>
<dbReference type="Proteomes" id="UP000008074">
    <property type="component" value="Chromosome"/>
</dbReference>
<dbReference type="AlphaFoldDB" id="C7LKD6"/>
<dbReference type="Pfam" id="PF11325">
    <property type="entry name" value="DUF3127"/>
    <property type="match status" value="1"/>
</dbReference>
<evidence type="ECO:0000313" key="2">
    <source>
        <dbReference type="Proteomes" id="UP000008074"/>
    </source>
</evidence>
<evidence type="ECO:0008006" key="3">
    <source>
        <dbReference type="Google" id="ProtNLM"/>
    </source>
</evidence>
<sequence length="111" mass="13159">MEILGILKKIFEIKHFKNGFQKREILVLTEEQYPQNLLIEFIQSKVKLIENFSLEDRIKIFINLKGREWITPTGEKKYFNSIQGWKIEKPIEPVNNNSSSTAIDEFDELPF</sequence>
<proteinExistence type="predicted"/>
<gene>
    <name evidence="1" type="ordered locus">SMDSEM_197</name>
</gene>
<accession>C7LKD6</accession>
<dbReference type="HOGENOM" id="CLU_109792_1_0_10"/>
<reference evidence="1 2" key="1">
    <citation type="journal article" date="2009" name="Proc. Natl. Acad. Sci. U.S.A.">
        <title>Convergent evolution of metabolic roles in bacterial co-symbionts of insects.</title>
        <authorList>
            <person name="McCutcheon J.P."/>
            <person name="McDonald B.R."/>
            <person name="Moran N.A."/>
        </authorList>
    </citation>
    <scope>NUCLEOTIDE SEQUENCE [LARGE SCALE GENOMIC DNA]</scope>
    <source>
        <strain evidence="1 2">SMDSEM</strain>
    </source>
</reference>
<organism evidence="1 2">
    <name type="scientific">Karelsulcia muelleri (strain SMDSEM)</name>
    <name type="common">Sulcia muelleri</name>
    <dbReference type="NCBI Taxonomy" id="595499"/>
    <lineage>
        <taxon>Bacteria</taxon>
        <taxon>Pseudomonadati</taxon>
        <taxon>Bacteroidota</taxon>
        <taxon>Flavobacteriia</taxon>
        <taxon>Flavobacteriales</taxon>
        <taxon>Candidatus Karelsulcia</taxon>
    </lineage>
</organism>
<dbReference type="EMBL" id="CP001605">
    <property type="protein sequence ID" value="ACU52898.1"/>
    <property type="molecule type" value="Genomic_DNA"/>
</dbReference>
<name>C7LKD6_KARMS</name>
<evidence type="ECO:0000313" key="1">
    <source>
        <dbReference type="EMBL" id="ACU52898.1"/>
    </source>
</evidence>